<dbReference type="AlphaFoldDB" id="N6X419"/>
<comment type="caution">
    <text evidence="2">The sequence shown here is derived from an EMBL/GenBank/DDBJ whole genome shotgun (WGS) entry which is preliminary data.</text>
</comment>
<evidence type="ECO:0000313" key="3">
    <source>
        <dbReference type="Proteomes" id="UP000013015"/>
    </source>
</evidence>
<accession>N6X419</accession>
<dbReference type="InterPro" id="IPR052935">
    <property type="entry name" value="Mg2+_PAP"/>
</dbReference>
<keyword evidence="3" id="KW-1185">Reference proteome</keyword>
<proteinExistence type="predicted"/>
<feature type="domain" description="Phosphatidate phosphatase APP1 catalytic" evidence="1">
    <location>
        <begin position="244"/>
        <end position="407"/>
    </location>
</feature>
<dbReference type="PANTHER" id="PTHR28208:SF3">
    <property type="entry name" value="PHOSPHATIDATE PHOSPHATASE APP1"/>
    <property type="match status" value="1"/>
</dbReference>
<dbReference type="HOGENOM" id="CLU_038931_0_0_11"/>
<dbReference type="PATRIC" id="fig|888050.3.peg.749"/>
<reference evidence="2 3" key="1">
    <citation type="submission" date="2013-03" db="EMBL/GenBank/DDBJ databases">
        <title>Reference genome for the Human Microbiome Project.</title>
        <authorList>
            <person name="Aqrawi P."/>
            <person name="Ayvaz T."/>
            <person name="Bess C."/>
            <person name="Blankenburg K."/>
            <person name="Coyle M."/>
            <person name="Deng J."/>
            <person name="Forbes L."/>
            <person name="Fowler G."/>
            <person name="Francisco L."/>
            <person name="Fu Q."/>
            <person name="Gibbs R."/>
            <person name="Gross S."/>
            <person name="Gubbala S."/>
            <person name="Hale W."/>
            <person name="Hemphill L."/>
            <person name="Highlander S."/>
            <person name="Hirani K."/>
            <person name="Jackson L."/>
            <person name="Jakkamsetti A."/>
            <person name="Javaid M."/>
            <person name="Jayaseelan J.C."/>
            <person name="Jiang H."/>
            <person name="Joshi V."/>
            <person name="Korchina V."/>
            <person name="Kovar C."/>
            <person name="Lara F."/>
            <person name="Lee S."/>
            <person name="Liu Y."/>
            <person name="Mata R."/>
            <person name="Mathew T."/>
            <person name="Munidasa M."/>
            <person name="Muzny D."/>
            <person name="Nazareth L."/>
            <person name="Ngo R."/>
            <person name="Nguyen L."/>
            <person name="Nguyen N."/>
            <person name="Okwuonu G."/>
            <person name="Ongeri F."/>
            <person name="Palculict T."/>
            <person name="Patil S."/>
            <person name="Petrosino J."/>
            <person name="Pham C."/>
            <person name="Pham P."/>
            <person name="Pu L.-L."/>
            <person name="Qin X."/>
            <person name="Qu J."/>
            <person name="Reid J."/>
            <person name="Ross M."/>
            <person name="Ruth R."/>
            <person name="Saada N."/>
            <person name="San Lucas F."/>
            <person name="Santibanez J."/>
            <person name="Shang Y."/>
            <person name="Simmons D."/>
            <person name="Song X.-Z."/>
            <person name="Tang L.-Y."/>
            <person name="Thornton R."/>
            <person name="Warren J."/>
            <person name="Weissenberger G."/>
            <person name="Wilczek-Boney K."/>
            <person name="Worley K."/>
            <person name="Youmans B."/>
            <person name="Zhang J."/>
            <person name="Zhang L."/>
            <person name="Zhao Z."/>
            <person name="Zhou C."/>
            <person name="Zhu D."/>
            <person name="Zhu Y."/>
        </authorList>
    </citation>
    <scope>NUCLEOTIDE SEQUENCE [LARGE SCALE GENOMIC DNA]</scope>
    <source>
        <strain evidence="2 3">F0333</strain>
    </source>
</reference>
<evidence type="ECO:0000313" key="2">
    <source>
        <dbReference type="EMBL" id="ENO18476.1"/>
    </source>
</evidence>
<evidence type="ECO:0000259" key="1">
    <source>
        <dbReference type="Pfam" id="PF09949"/>
    </source>
</evidence>
<dbReference type="STRING" id="888050.HMPREF9004_0787"/>
<name>N6X419_9ACTO</name>
<dbReference type="PANTHER" id="PTHR28208">
    <property type="entry name" value="PHOSPHATIDATE PHOSPHATASE APP1"/>
    <property type="match status" value="1"/>
</dbReference>
<dbReference type="Proteomes" id="UP000013015">
    <property type="component" value="Unassembled WGS sequence"/>
</dbReference>
<organism evidence="2 3">
    <name type="scientific">Schaalia cardiffensis F0333</name>
    <dbReference type="NCBI Taxonomy" id="888050"/>
    <lineage>
        <taxon>Bacteria</taxon>
        <taxon>Bacillati</taxon>
        <taxon>Actinomycetota</taxon>
        <taxon>Actinomycetes</taxon>
        <taxon>Actinomycetales</taxon>
        <taxon>Actinomycetaceae</taxon>
        <taxon>Schaalia</taxon>
    </lineage>
</organism>
<gene>
    <name evidence="2" type="ORF">HMPREF9004_0787</name>
</gene>
<dbReference type="InterPro" id="IPR019236">
    <property type="entry name" value="APP1_cat"/>
</dbReference>
<dbReference type="GO" id="GO:0008195">
    <property type="term" value="F:phosphatidate phosphatase activity"/>
    <property type="evidence" value="ECO:0007669"/>
    <property type="project" value="InterPro"/>
</dbReference>
<protein>
    <submittedName>
        <fullName evidence="2">ABC superfamily ATP binding cassette transporter</fullName>
    </submittedName>
</protein>
<dbReference type="Pfam" id="PF09949">
    <property type="entry name" value="APP1_cat"/>
    <property type="match status" value="1"/>
</dbReference>
<dbReference type="eggNOG" id="COG4850">
    <property type="taxonomic scope" value="Bacteria"/>
</dbReference>
<sequence length="462" mass="50765">MFARPLIDDESPSLLLTLSSSFGEAGSKALSRFLSEWGFHPGIVGFGGHGSTHRARVLGRVIMERSGDERSWLAQRRGWRQFFDAQVPRQPVLVTVGDQKRIAFADRGGYIDLSVSGHGLAAGWHSAWMQVLHEGDVRAAGLHEGDALYSAPTKKGLVKERPLEEPLPGDKVSNGVFALEPCLGGPLPGEIWPDKACTPGPRADKPCPHEPCDYQSPATHRVGRVRAGTPVSVALRIVGDEERIGVVSDIDDTVMVTMLPRPLVAAKHSFVDRVSAREAVPGMANFLRCLARRGARGRAVATEHAPAFGAPVIYLSTGAWNVVPTLRDFLQRLGYPRGGFLMTDFGPSNTGWFRSGPEHKRRELRRLARMFPTMKWFLVGDDGQHDPEIYAEFAREFPLNVAGIAIRSLSEIEQFLSHGTFEALVPDALWTVPRRIPVWFGSDGDALVKEIHEGGISRNERP</sequence>
<dbReference type="EMBL" id="AQHZ01000014">
    <property type="protein sequence ID" value="ENO18476.1"/>
    <property type="molecule type" value="Genomic_DNA"/>
</dbReference>
<dbReference type="RefSeq" id="WP_005962516.1">
    <property type="nucleotide sequence ID" value="NZ_CP040505.1"/>
</dbReference>